<dbReference type="AlphaFoldDB" id="A0A2A9CYP7"/>
<dbReference type="Proteomes" id="UP000224915">
    <property type="component" value="Unassembled WGS sequence"/>
</dbReference>
<sequence length="365" mass="39211">MSVPVVSARSPRDLLAFVPHALGFRPRRCVVVLGIRSERGRVGLTTRTDLSDLLGPDGPRLAGYLASALVRDGAREVFVAIYDDRPLRDLQVHDAVGSVLDLLARTPQLPEPVDVVVVGTDRFRSLLCDREECCPAGGRPVAEIACSEVATRFVASGSAPLAGREELAVGREERADVLADFRRERRLARSRRGPQEDSGRRRLWRAREARWIARQCRTGDVTGRDVADHARLAVAVADSVVRDALMMWVTLADPSRDAGALVAPGVQQQWAASPPPAVAPDHASTGALAAWLRVGAALAEGADRARLLAAGGWLAWHCGEGALAEVLAGQALHEDPRHRLASLTLQLLARGVPPAWVHPPGPMVS</sequence>
<reference evidence="1 2" key="1">
    <citation type="submission" date="2017-10" db="EMBL/GenBank/DDBJ databases">
        <title>Sequencing the genomes of 1000 actinobacteria strains.</title>
        <authorList>
            <person name="Klenk H.-P."/>
        </authorList>
    </citation>
    <scope>NUCLEOTIDE SEQUENCE [LARGE SCALE GENOMIC DNA]</scope>
    <source>
        <strain evidence="1 2">DSM 21801</strain>
    </source>
</reference>
<dbReference type="RefSeq" id="WP_169925880.1">
    <property type="nucleotide sequence ID" value="NZ_PDJD01000001.1"/>
</dbReference>
<organism evidence="1 2">
    <name type="scientific">Serinibacter salmoneus</name>
    <dbReference type="NCBI Taxonomy" id="556530"/>
    <lineage>
        <taxon>Bacteria</taxon>
        <taxon>Bacillati</taxon>
        <taxon>Actinomycetota</taxon>
        <taxon>Actinomycetes</taxon>
        <taxon>Micrococcales</taxon>
        <taxon>Beutenbergiaceae</taxon>
        <taxon>Serinibacter</taxon>
    </lineage>
</organism>
<dbReference type="Pfam" id="PF13830">
    <property type="entry name" value="DUF4192"/>
    <property type="match status" value="1"/>
</dbReference>
<gene>
    <name evidence="1" type="ORF">ATL40_1087</name>
</gene>
<keyword evidence="2" id="KW-1185">Reference proteome</keyword>
<protein>
    <submittedName>
        <fullName evidence="1">Uncharacterized protein DUF4192</fullName>
    </submittedName>
</protein>
<comment type="caution">
    <text evidence="1">The sequence shown here is derived from an EMBL/GenBank/DDBJ whole genome shotgun (WGS) entry which is preliminary data.</text>
</comment>
<dbReference type="EMBL" id="PDJD01000001">
    <property type="protein sequence ID" value="PFG19523.1"/>
    <property type="molecule type" value="Genomic_DNA"/>
</dbReference>
<dbReference type="InterPro" id="IPR025447">
    <property type="entry name" value="DUF4192"/>
</dbReference>
<evidence type="ECO:0000313" key="2">
    <source>
        <dbReference type="Proteomes" id="UP000224915"/>
    </source>
</evidence>
<evidence type="ECO:0000313" key="1">
    <source>
        <dbReference type="EMBL" id="PFG19523.1"/>
    </source>
</evidence>
<accession>A0A2A9CYP7</accession>
<name>A0A2A9CYP7_9MICO</name>
<proteinExistence type="predicted"/>